<dbReference type="SMART" id="SM00595">
    <property type="entry name" value="MADF"/>
    <property type="match status" value="1"/>
</dbReference>
<feature type="region of interest" description="Disordered" evidence="1">
    <location>
        <begin position="284"/>
        <end position="314"/>
    </location>
</feature>
<feature type="compositionally biased region" description="Low complexity" evidence="1">
    <location>
        <begin position="300"/>
        <end position="314"/>
    </location>
</feature>
<protein>
    <submittedName>
        <fullName evidence="3">MADF domain</fullName>
    </submittedName>
</protein>
<sequence>MEWYREQTIQLIDLFRARPALWDTSSVHYRNKRMKNEALEQISAKLKCPKEEIAKKICTLRVQFSRENVKVKRARESGTVYNPKWFGYQLLCFLNDQSRYTSQPINSYSTGCASSAAVGASGSTTSSAATQNQADVENPNFQWNHKSEDSYAEVNDTNASGYEADSVLASMMHEQESIDYYHNQEPIIDVQEHQTWLSNRKYRGMLRGAGSDYSDDDGGGTLSSRKVMRMSRPDTVFDEFSTFSDYVAERMRNLKADKALQLMARRDIEQVLFKYEMKLLEQNRDLQQQQQPDTEAATTSKSISPSPISDSEQP</sequence>
<dbReference type="PROSITE" id="PS51029">
    <property type="entry name" value="MADF"/>
    <property type="match status" value="1"/>
</dbReference>
<dbReference type="Pfam" id="PF10545">
    <property type="entry name" value="MADF_DNA_bdg"/>
    <property type="match status" value="1"/>
</dbReference>
<dbReference type="PANTHER" id="PTHR21505:SF12">
    <property type="entry name" value="MADF DOMAIN-CONTAINING PROTEIN-RELATED"/>
    <property type="match status" value="1"/>
</dbReference>
<keyword evidence="4" id="KW-1185">Reference proteome</keyword>
<evidence type="ECO:0000313" key="4">
    <source>
        <dbReference type="Proteomes" id="UP000325440"/>
    </source>
</evidence>
<dbReference type="InterPro" id="IPR006578">
    <property type="entry name" value="MADF-dom"/>
</dbReference>
<dbReference type="EMBL" id="CABPRJ010000477">
    <property type="protein sequence ID" value="VVC28026.1"/>
    <property type="molecule type" value="Genomic_DNA"/>
</dbReference>
<dbReference type="AlphaFoldDB" id="A0A5E4MFF1"/>
<accession>A0A5E4MFF1</accession>
<organism evidence="3 4">
    <name type="scientific">Cinara cedri</name>
    <dbReference type="NCBI Taxonomy" id="506608"/>
    <lineage>
        <taxon>Eukaryota</taxon>
        <taxon>Metazoa</taxon>
        <taxon>Ecdysozoa</taxon>
        <taxon>Arthropoda</taxon>
        <taxon>Hexapoda</taxon>
        <taxon>Insecta</taxon>
        <taxon>Pterygota</taxon>
        <taxon>Neoptera</taxon>
        <taxon>Paraneoptera</taxon>
        <taxon>Hemiptera</taxon>
        <taxon>Sternorrhyncha</taxon>
        <taxon>Aphidomorpha</taxon>
        <taxon>Aphidoidea</taxon>
        <taxon>Aphididae</taxon>
        <taxon>Lachninae</taxon>
        <taxon>Cinara</taxon>
    </lineage>
</organism>
<feature type="domain" description="MADF" evidence="2">
    <location>
        <begin position="10"/>
        <end position="99"/>
    </location>
</feature>
<dbReference type="OrthoDB" id="6720674at2759"/>
<evidence type="ECO:0000256" key="1">
    <source>
        <dbReference type="SAM" id="MobiDB-lite"/>
    </source>
</evidence>
<reference evidence="3 4" key="1">
    <citation type="submission" date="2019-08" db="EMBL/GenBank/DDBJ databases">
        <authorList>
            <person name="Alioto T."/>
            <person name="Alioto T."/>
            <person name="Gomez Garrido J."/>
        </authorList>
    </citation>
    <scope>NUCLEOTIDE SEQUENCE [LARGE SCALE GENOMIC DNA]</scope>
</reference>
<dbReference type="Proteomes" id="UP000325440">
    <property type="component" value="Unassembled WGS sequence"/>
</dbReference>
<evidence type="ECO:0000259" key="2">
    <source>
        <dbReference type="PROSITE" id="PS51029"/>
    </source>
</evidence>
<proteinExistence type="predicted"/>
<name>A0A5E4MFF1_9HEMI</name>
<gene>
    <name evidence="3" type="ORF">CINCED_3A025437</name>
</gene>
<dbReference type="PANTHER" id="PTHR21505">
    <property type="entry name" value="MADF DOMAIN-CONTAINING PROTEIN-RELATED"/>
    <property type="match status" value="1"/>
</dbReference>
<evidence type="ECO:0000313" key="3">
    <source>
        <dbReference type="EMBL" id="VVC28026.1"/>
    </source>
</evidence>